<sequence length="233" mass="26730">MNESIDNLREAIQLASQADSDSVKEDDNLNLTFEELVRQFQMQRRLILEGVVQKRKINNFEEIRDVDNHRELIQRLQRASVKDAENMQIHMICQRALEASQFSLALQSAEHANDPAAEKTDEELVASSIEYYNLCLSNLSDTHQLESLQSEIKGVQEKLLQVQLDISKLKTNPETTAGIKSKRIEKLESQLDRYSGKYNFSRFLTQLLLLASEEDLNDPKISELFVKCGESLD</sequence>
<organism evidence="2 3">
    <name type="scientific">Daphnia galeata</name>
    <dbReference type="NCBI Taxonomy" id="27404"/>
    <lineage>
        <taxon>Eukaryota</taxon>
        <taxon>Metazoa</taxon>
        <taxon>Ecdysozoa</taxon>
        <taxon>Arthropoda</taxon>
        <taxon>Crustacea</taxon>
        <taxon>Branchiopoda</taxon>
        <taxon>Diplostraca</taxon>
        <taxon>Cladocera</taxon>
        <taxon>Anomopoda</taxon>
        <taxon>Daphniidae</taxon>
        <taxon>Daphnia</taxon>
    </lineage>
</organism>
<evidence type="ECO:0000313" key="2">
    <source>
        <dbReference type="EMBL" id="CAH0101946.1"/>
    </source>
</evidence>
<dbReference type="EMBL" id="CAKKLH010000068">
    <property type="protein sequence ID" value="CAH0101946.1"/>
    <property type="molecule type" value="Genomic_DNA"/>
</dbReference>
<keyword evidence="3" id="KW-1185">Reference proteome</keyword>
<name>A0A8J2RFP7_9CRUS</name>
<keyword evidence="1" id="KW-0175">Coiled coil</keyword>
<accession>A0A8J2RFP7</accession>
<protein>
    <submittedName>
        <fullName evidence="2">Uncharacterized protein</fullName>
    </submittedName>
</protein>
<gene>
    <name evidence="2" type="ORF">DGAL_LOCUS4318</name>
</gene>
<evidence type="ECO:0000256" key="1">
    <source>
        <dbReference type="SAM" id="Coils"/>
    </source>
</evidence>
<feature type="coiled-coil region" evidence="1">
    <location>
        <begin position="145"/>
        <end position="172"/>
    </location>
</feature>
<proteinExistence type="predicted"/>
<dbReference type="Proteomes" id="UP000789390">
    <property type="component" value="Unassembled WGS sequence"/>
</dbReference>
<reference evidence="2" key="1">
    <citation type="submission" date="2021-11" db="EMBL/GenBank/DDBJ databases">
        <authorList>
            <person name="Schell T."/>
        </authorList>
    </citation>
    <scope>NUCLEOTIDE SEQUENCE</scope>
    <source>
        <strain evidence="2">M5</strain>
    </source>
</reference>
<dbReference type="AlphaFoldDB" id="A0A8J2RFP7"/>
<evidence type="ECO:0000313" key="3">
    <source>
        <dbReference type="Proteomes" id="UP000789390"/>
    </source>
</evidence>
<comment type="caution">
    <text evidence="2">The sequence shown here is derived from an EMBL/GenBank/DDBJ whole genome shotgun (WGS) entry which is preliminary data.</text>
</comment>
<dbReference type="OrthoDB" id="6357146at2759"/>